<dbReference type="AlphaFoldDB" id="A0A382MJL9"/>
<sequence>RKKLQKQQRLKLNLKRKSQRKN</sequence>
<feature type="non-terminal residue" evidence="2">
    <location>
        <position position="1"/>
    </location>
</feature>
<organism evidence="2">
    <name type="scientific">marine metagenome</name>
    <dbReference type="NCBI Taxonomy" id="408172"/>
    <lineage>
        <taxon>unclassified sequences</taxon>
        <taxon>metagenomes</taxon>
        <taxon>ecological metagenomes</taxon>
    </lineage>
</organism>
<gene>
    <name evidence="2" type="ORF">METZ01_LOCUS300466</name>
</gene>
<evidence type="ECO:0000256" key="1">
    <source>
        <dbReference type="SAM" id="MobiDB-lite"/>
    </source>
</evidence>
<dbReference type="EMBL" id="UINC01093299">
    <property type="protein sequence ID" value="SVC47612.1"/>
    <property type="molecule type" value="Genomic_DNA"/>
</dbReference>
<evidence type="ECO:0000313" key="2">
    <source>
        <dbReference type="EMBL" id="SVC47612.1"/>
    </source>
</evidence>
<reference evidence="2" key="1">
    <citation type="submission" date="2018-05" db="EMBL/GenBank/DDBJ databases">
        <authorList>
            <person name="Lanie J.A."/>
            <person name="Ng W.-L."/>
            <person name="Kazmierczak K.M."/>
            <person name="Andrzejewski T.M."/>
            <person name="Davidsen T.M."/>
            <person name="Wayne K.J."/>
            <person name="Tettelin H."/>
            <person name="Glass J.I."/>
            <person name="Rusch D."/>
            <person name="Podicherti R."/>
            <person name="Tsui H.-C.T."/>
            <person name="Winkler M.E."/>
        </authorList>
    </citation>
    <scope>NUCLEOTIDE SEQUENCE</scope>
</reference>
<accession>A0A382MJL9</accession>
<proteinExistence type="predicted"/>
<protein>
    <submittedName>
        <fullName evidence="2">Uncharacterized protein</fullName>
    </submittedName>
</protein>
<feature type="region of interest" description="Disordered" evidence="1">
    <location>
        <begin position="1"/>
        <end position="22"/>
    </location>
</feature>
<name>A0A382MJL9_9ZZZZ</name>
<feature type="non-terminal residue" evidence="2">
    <location>
        <position position="22"/>
    </location>
</feature>